<sequence>MKSFQARLFKVGWDLPADGLGHLFMDKFPASMDNIYDMITHSGKEISLDTLIDHLRLHADNQDTRASGSRT</sequence>
<accession>A0A0L6UI09</accession>
<dbReference type="OrthoDB" id="2847449at2759"/>
<evidence type="ECO:0000313" key="1">
    <source>
        <dbReference type="EMBL" id="KNZ48181.1"/>
    </source>
</evidence>
<dbReference type="EMBL" id="LAVV01011110">
    <property type="protein sequence ID" value="KNZ48181.1"/>
    <property type="molecule type" value="Genomic_DNA"/>
</dbReference>
<organism evidence="1 2">
    <name type="scientific">Puccinia sorghi</name>
    <dbReference type="NCBI Taxonomy" id="27349"/>
    <lineage>
        <taxon>Eukaryota</taxon>
        <taxon>Fungi</taxon>
        <taxon>Dikarya</taxon>
        <taxon>Basidiomycota</taxon>
        <taxon>Pucciniomycotina</taxon>
        <taxon>Pucciniomycetes</taxon>
        <taxon>Pucciniales</taxon>
        <taxon>Pucciniaceae</taxon>
        <taxon>Puccinia</taxon>
    </lineage>
</organism>
<evidence type="ECO:0000313" key="2">
    <source>
        <dbReference type="Proteomes" id="UP000037035"/>
    </source>
</evidence>
<protein>
    <submittedName>
        <fullName evidence="1">Uncharacterized protein</fullName>
    </submittedName>
</protein>
<proteinExistence type="predicted"/>
<gene>
    <name evidence="1" type="ORF">VP01_5852g2</name>
</gene>
<comment type="caution">
    <text evidence="1">The sequence shown here is derived from an EMBL/GenBank/DDBJ whole genome shotgun (WGS) entry which is preliminary data.</text>
</comment>
<dbReference type="Proteomes" id="UP000037035">
    <property type="component" value="Unassembled WGS sequence"/>
</dbReference>
<dbReference type="VEuPathDB" id="FungiDB:VP01_5852g2"/>
<name>A0A0L6UI09_9BASI</name>
<dbReference type="AlphaFoldDB" id="A0A0L6UI09"/>
<reference evidence="1 2" key="1">
    <citation type="submission" date="2015-08" db="EMBL/GenBank/DDBJ databases">
        <title>Next Generation Sequencing and Analysis of the Genome of Puccinia sorghi L Schw, the Causal Agent of Maize Common Rust.</title>
        <authorList>
            <person name="Rochi L."/>
            <person name="Burguener G."/>
            <person name="Darino M."/>
            <person name="Turjanski A."/>
            <person name="Kreff E."/>
            <person name="Dieguez M.J."/>
            <person name="Sacco F."/>
        </authorList>
    </citation>
    <scope>NUCLEOTIDE SEQUENCE [LARGE SCALE GENOMIC DNA]</scope>
    <source>
        <strain evidence="1 2">RO10H11247</strain>
    </source>
</reference>
<keyword evidence="2" id="KW-1185">Reference proteome</keyword>